<evidence type="ECO:0000313" key="3">
    <source>
        <dbReference type="Proteomes" id="UP001162060"/>
    </source>
</evidence>
<dbReference type="AlphaFoldDB" id="A0AAV1VIY2"/>
<name>A0AAV1VIY2_9STRA</name>
<feature type="signal peptide" evidence="1">
    <location>
        <begin position="1"/>
        <end position="23"/>
    </location>
</feature>
<comment type="caution">
    <text evidence="2">The sequence shown here is derived from an EMBL/GenBank/DDBJ whole genome shotgun (WGS) entry which is preliminary data.</text>
</comment>
<dbReference type="Proteomes" id="UP001162060">
    <property type="component" value="Unassembled WGS sequence"/>
</dbReference>
<gene>
    <name evidence="2" type="ORF">PM001_LOCUS31289</name>
</gene>
<keyword evidence="1" id="KW-0732">Signal</keyword>
<proteinExistence type="predicted"/>
<reference evidence="2" key="1">
    <citation type="submission" date="2024-01" db="EMBL/GenBank/DDBJ databases">
        <authorList>
            <person name="Webb A."/>
        </authorList>
    </citation>
    <scope>NUCLEOTIDE SEQUENCE</scope>
    <source>
        <strain evidence="2">Pm1</strain>
    </source>
</reference>
<protein>
    <submittedName>
        <fullName evidence="2">Uncharacterized protein</fullName>
    </submittedName>
</protein>
<sequence>MRLLDAVLLPGCIVFASISASLGARVLRGEKMTGPAGPPIRFDTAAGGGEEERSFRFLDVFLNCFGKSAPTLKPPRKMAEAATSVAGLTQKVDDALEKRNAVWNQLTKSYEDIKATWKEPETPASFIGSRYYTKMVDSVVEASKPLDRKHEIRAVEFFVKNTSQDDLKKMIDGALKSEDARIRGLGENFLTGIAEASYRHQVKLEKLNGKYRMVFEKAEEQWERKQGEKTLFGRIKTDPIIP</sequence>
<dbReference type="EMBL" id="CAKLBY020000342">
    <property type="protein sequence ID" value="CAK7946139.1"/>
    <property type="molecule type" value="Genomic_DNA"/>
</dbReference>
<feature type="chain" id="PRO_5043673750" evidence="1">
    <location>
        <begin position="24"/>
        <end position="242"/>
    </location>
</feature>
<evidence type="ECO:0000313" key="2">
    <source>
        <dbReference type="EMBL" id="CAK7946139.1"/>
    </source>
</evidence>
<organism evidence="2 3">
    <name type="scientific">Peronospora matthiolae</name>
    <dbReference type="NCBI Taxonomy" id="2874970"/>
    <lineage>
        <taxon>Eukaryota</taxon>
        <taxon>Sar</taxon>
        <taxon>Stramenopiles</taxon>
        <taxon>Oomycota</taxon>
        <taxon>Peronosporomycetes</taxon>
        <taxon>Peronosporales</taxon>
        <taxon>Peronosporaceae</taxon>
        <taxon>Peronospora</taxon>
    </lineage>
</organism>
<evidence type="ECO:0000256" key="1">
    <source>
        <dbReference type="SAM" id="SignalP"/>
    </source>
</evidence>
<accession>A0AAV1VIY2</accession>